<evidence type="ECO:0000256" key="10">
    <source>
        <dbReference type="ARBA" id="ARBA00022801"/>
    </source>
</evidence>
<dbReference type="SUPFAM" id="SSF56281">
    <property type="entry name" value="Metallo-hydrolase/oxidoreductase"/>
    <property type="match status" value="1"/>
</dbReference>
<protein>
    <recommendedName>
        <fullName evidence="6 13">Beta-lactamase</fullName>
        <ecNumber evidence="6 13">3.5.2.6</ecNumber>
    </recommendedName>
</protein>
<evidence type="ECO:0000256" key="1">
    <source>
        <dbReference type="ARBA" id="ARBA00001526"/>
    </source>
</evidence>
<evidence type="ECO:0000256" key="2">
    <source>
        <dbReference type="ARBA" id="ARBA00001947"/>
    </source>
</evidence>
<keyword evidence="7 13" id="KW-0479">Metal-binding</keyword>
<dbReference type="PROSITE" id="PS00744">
    <property type="entry name" value="BETA_LACTAMASE_B_2"/>
    <property type="match status" value="1"/>
</dbReference>
<evidence type="ECO:0000256" key="8">
    <source>
        <dbReference type="ARBA" id="ARBA00022729"/>
    </source>
</evidence>
<dbReference type="SMART" id="SM00849">
    <property type="entry name" value="Lactamase_B"/>
    <property type="match status" value="1"/>
</dbReference>
<dbReference type="PROSITE" id="PS00743">
    <property type="entry name" value="BETA_LACTAMASE_B_1"/>
    <property type="match status" value="1"/>
</dbReference>
<dbReference type="InterPro" id="IPR058199">
    <property type="entry name" value="BlaB//VIM/IMP-1"/>
</dbReference>
<gene>
    <name evidence="16" type="ORF">JCM15093_3184</name>
</gene>
<evidence type="ECO:0000256" key="3">
    <source>
        <dbReference type="ARBA" id="ARBA00004418"/>
    </source>
</evidence>
<comment type="catalytic activity">
    <reaction evidence="1 13">
        <text>a beta-lactam + H2O = a substituted beta-amino acid</text>
        <dbReference type="Rhea" id="RHEA:20401"/>
        <dbReference type="ChEBI" id="CHEBI:15377"/>
        <dbReference type="ChEBI" id="CHEBI:35627"/>
        <dbReference type="ChEBI" id="CHEBI:140347"/>
        <dbReference type="EC" id="3.5.2.6"/>
    </reaction>
</comment>
<evidence type="ECO:0000259" key="15">
    <source>
        <dbReference type="SMART" id="SM00849"/>
    </source>
</evidence>
<dbReference type="GO" id="GO:0046677">
    <property type="term" value="P:response to antibiotic"/>
    <property type="evidence" value="ECO:0007669"/>
    <property type="project" value="UniProtKB-UniRule"/>
</dbReference>
<dbReference type="PANTHER" id="PTHR42951">
    <property type="entry name" value="METALLO-BETA-LACTAMASE DOMAIN-CONTAINING"/>
    <property type="match status" value="1"/>
</dbReference>
<evidence type="ECO:0000256" key="4">
    <source>
        <dbReference type="ARBA" id="ARBA00005250"/>
    </source>
</evidence>
<comment type="similarity">
    <text evidence="4 13">Belongs to the metallo-beta-lactamase superfamily. Class-B beta-lactamase family.</text>
</comment>
<dbReference type="PANTHER" id="PTHR42951:SF4">
    <property type="entry name" value="ACYL-COENZYME A THIOESTERASE MBLAC2"/>
    <property type="match status" value="1"/>
</dbReference>
<evidence type="ECO:0000256" key="6">
    <source>
        <dbReference type="ARBA" id="ARBA00012865"/>
    </source>
</evidence>
<keyword evidence="10 13" id="KW-0378">Hydrolase</keyword>
<keyword evidence="12 13" id="KW-0046">Antibiotic resistance</keyword>
<dbReference type="CDD" id="cd16302">
    <property type="entry name" value="CcrA-like_MBL-B1"/>
    <property type="match status" value="1"/>
</dbReference>
<evidence type="ECO:0000313" key="17">
    <source>
        <dbReference type="Proteomes" id="UP000027601"/>
    </source>
</evidence>
<dbReference type="EMBL" id="BAJS01000031">
    <property type="protein sequence ID" value="GAK37896.1"/>
    <property type="molecule type" value="Genomic_DNA"/>
</dbReference>
<dbReference type="Proteomes" id="UP000027601">
    <property type="component" value="Unassembled WGS sequence"/>
</dbReference>
<evidence type="ECO:0000313" key="16">
    <source>
        <dbReference type="EMBL" id="GAK37896.1"/>
    </source>
</evidence>
<keyword evidence="11 13" id="KW-0862">Zinc</keyword>
<accession>A0A069D6G1</accession>
<evidence type="ECO:0000256" key="11">
    <source>
        <dbReference type="ARBA" id="ARBA00022833"/>
    </source>
</evidence>
<dbReference type="STRING" id="1121097.GCA_000428125_03009"/>
<feature type="domain" description="Metallo-beta-lactamase" evidence="15">
    <location>
        <begin position="64"/>
        <end position="234"/>
    </location>
</feature>
<evidence type="ECO:0000256" key="5">
    <source>
        <dbReference type="ARBA" id="ARBA00011245"/>
    </source>
</evidence>
<dbReference type="GO" id="GO:0008270">
    <property type="term" value="F:zinc ion binding"/>
    <property type="evidence" value="ECO:0007669"/>
    <property type="project" value="InterPro"/>
</dbReference>
<dbReference type="InterPro" id="IPR001279">
    <property type="entry name" value="Metallo-B-lactamas"/>
</dbReference>
<comment type="cofactor">
    <cofactor evidence="2 13">
        <name>Zn(2+)</name>
        <dbReference type="ChEBI" id="CHEBI:29105"/>
    </cofactor>
</comment>
<evidence type="ECO:0000256" key="7">
    <source>
        <dbReference type="ARBA" id="ARBA00022723"/>
    </source>
</evidence>
<organism evidence="16 17">
    <name type="scientific">Bacteroides graminisolvens DSM 19988 = JCM 15093</name>
    <dbReference type="NCBI Taxonomy" id="1121097"/>
    <lineage>
        <taxon>Bacteria</taxon>
        <taxon>Pseudomonadati</taxon>
        <taxon>Bacteroidota</taxon>
        <taxon>Bacteroidia</taxon>
        <taxon>Bacteroidales</taxon>
        <taxon>Bacteroidaceae</taxon>
        <taxon>Bacteroides</taxon>
    </lineage>
</organism>
<keyword evidence="9" id="KW-0574">Periplasm</keyword>
<feature type="signal peptide" evidence="14">
    <location>
        <begin position="1"/>
        <end position="20"/>
    </location>
</feature>
<feature type="chain" id="PRO_5001659960" description="Beta-lactamase" evidence="14">
    <location>
        <begin position="21"/>
        <end position="255"/>
    </location>
</feature>
<dbReference type="EC" id="3.5.2.6" evidence="6 13"/>
<evidence type="ECO:0000256" key="13">
    <source>
        <dbReference type="RuleBase" id="RU361140"/>
    </source>
</evidence>
<reference evidence="16 17" key="1">
    <citation type="journal article" date="2015" name="Microbes Environ.">
        <title>Distribution and evolution of nitrogen fixation genes in the phylum bacteroidetes.</title>
        <authorList>
            <person name="Inoue J."/>
            <person name="Oshima K."/>
            <person name="Suda W."/>
            <person name="Sakamoto M."/>
            <person name="Iino T."/>
            <person name="Noda S."/>
            <person name="Hongoh Y."/>
            <person name="Hattori M."/>
            <person name="Ohkuma M."/>
        </authorList>
    </citation>
    <scope>NUCLEOTIDE SEQUENCE [LARGE SCALE GENOMIC DNA]</scope>
    <source>
        <strain evidence="16 17">JCM 15093</strain>
    </source>
</reference>
<keyword evidence="8 14" id="KW-0732">Signal</keyword>
<evidence type="ECO:0000256" key="14">
    <source>
        <dbReference type="SAM" id="SignalP"/>
    </source>
</evidence>
<comment type="subcellular location">
    <subcellularLocation>
        <location evidence="3">Periplasm</location>
    </subcellularLocation>
</comment>
<dbReference type="Gene3D" id="3.60.15.10">
    <property type="entry name" value="Ribonuclease Z/Hydroxyacylglutathione hydrolase-like"/>
    <property type="match status" value="1"/>
</dbReference>
<name>A0A069D6G1_9BACE</name>
<evidence type="ECO:0000256" key="12">
    <source>
        <dbReference type="ARBA" id="ARBA00023251"/>
    </source>
</evidence>
<dbReference type="GO" id="GO:0008800">
    <property type="term" value="F:beta-lactamase activity"/>
    <property type="evidence" value="ECO:0007669"/>
    <property type="project" value="UniProtKB-UniRule"/>
</dbReference>
<comment type="caution">
    <text evidence="16">The sequence shown here is derived from an EMBL/GenBank/DDBJ whole genome shotgun (WGS) entry which is preliminary data.</text>
</comment>
<evidence type="ECO:0000256" key="9">
    <source>
        <dbReference type="ARBA" id="ARBA00022764"/>
    </source>
</evidence>
<dbReference type="eggNOG" id="COG0491">
    <property type="taxonomic scope" value="Bacteria"/>
</dbReference>
<dbReference type="Pfam" id="PF00753">
    <property type="entry name" value="Lactamase_B"/>
    <property type="match status" value="1"/>
</dbReference>
<proteinExistence type="inferred from homology"/>
<dbReference type="InterPro" id="IPR036866">
    <property type="entry name" value="RibonucZ/Hydroxyglut_hydro"/>
</dbReference>
<keyword evidence="17" id="KW-1185">Reference proteome</keyword>
<comment type="subunit">
    <text evidence="5">Monomer.</text>
</comment>
<dbReference type="InterPro" id="IPR001018">
    <property type="entry name" value="Beta-lactamase_class-B_CS"/>
</dbReference>
<dbReference type="NCBIfam" id="NF033088">
    <property type="entry name" value="bla_subclass_B1"/>
    <property type="match status" value="1"/>
</dbReference>
<dbReference type="NCBIfam" id="NF012229">
    <property type="entry name" value="bla_class_B_core"/>
    <property type="match status" value="1"/>
</dbReference>
<dbReference type="GO" id="GO:0042597">
    <property type="term" value="C:periplasmic space"/>
    <property type="evidence" value="ECO:0007669"/>
    <property type="project" value="UniProtKB-SubCell"/>
</dbReference>
<dbReference type="InterPro" id="IPR050855">
    <property type="entry name" value="NDM-1-like"/>
</dbReference>
<dbReference type="AlphaFoldDB" id="A0A069D6G1"/>
<dbReference type="GO" id="GO:0017001">
    <property type="term" value="P:antibiotic catabolic process"/>
    <property type="evidence" value="ECO:0007669"/>
    <property type="project" value="InterPro"/>
</dbReference>
<sequence>MKRIYLLFIFFSAIFLSVNAQKGVSETELSPKIKVGPGMEAVKLCDRAYFYVSYDDMGSFGVVPCNGLILVNNGEAALLDTPANDERTAMLVKWIEEGLKAKLTTFIPNHWHGDCLGGLAYLQTKGVKSYANQMTIDIARKEKLPVPDYGFTDSLTVKLGDMDLCCYYPGGGHSTDNIVVWIPSEKILFGGCMVKELKATGLGNLSDAAVAEWPSTIDKVMRKYPDARIVIPGHGAYGNRELLLHTRELLQKAEK</sequence>